<sequence length="90" mass="9582">MKVSLILAAAFALTASAASAQTVAPGTTPGAQTGNPSNMPSAGDPTTDMQRPDSKRKDKMAMDKGDKKMMRKDRKMKMNSDGSMKTKTKM</sequence>
<feature type="compositionally biased region" description="Polar residues" evidence="1">
    <location>
        <begin position="80"/>
        <end position="90"/>
    </location>
</feature>
<name>A0A502HD48_9BACT</name>
<feature type="chain" id="PRO_5021308583" description="Pentapeptide MXKDX repeat protein" evidence="2">
    <location>
        <begin position="21"/>
        <end position="90"/>
    </location>
</feature>
<feature type="region of interest" description="Disordered" evidence="1">
    <location>
        <begin position="17"/>
        <end position="90"/>
    </location>
</feature>
<dbReference type="RefSeq" id="WP_140465232.1">
    <property type="nucleotide sequence ID" value="NZ_RCYZ01000001.1"/>
</dbReference>
<dbReference type="OrthoDB" id="887324at2"/>
<organism evidence="3 4">
    <name type="scientific">Hymenobacter nivis</name>
    <dbReference type="NCBI Taxonomy" id="1850093"/>
    <lineage>
        <taxon>Bacteria</taxon>
        <taxon>Pseudomonadati</taxon>
        <taxon>Bacteroidota</taxon>
        <taxon>Cytophagia</taxon>
        <taxon>Cytophagales</taxon>
        <taxon>Hymenobacteraceae</taxon>
        <taxon>Hymenobacter</taxon>
    </lineage>
</organism>
<dbReference type="AlphaFoldDB" id="A0A502HD48"/>
<evidence type="ECO:0000256" key="1">
    <source>
        <dbReference type="SAM" id="MobiDB-lite"/>
    </source>
</evidence>
<evidence type="ECO:0000256" key="2">
    <source>
        <dbReference type="SAM" id="SignalP"/>
    </source>
</evidence>
<reference evidence="3 4" key="1">
    <citation type="journal article" date="2019" name="Environ. Microbiol.">
        <title>Species interactions and distinct microbial communities in high Arctic permafrost affected cryosols are associated with the CH4 and CO2 gas fluxes.</title>
        <authorList>
            <person name="Altshuler I."/>
            <person name="Hamel J."/>
            <person name="Turney S."/>
            <person name="Magnuson E."/>
            <person name="Levesque R."/>
            <person name="Greer C."/>
            <person name="Whyte L.G."/>
        </authorList>
    </citation>
    <scope>NUCLEOTIDE SEQUENCE [LARGE SCALE GENOMIC DNA]</scope>
    <source>
        <strain evidence="3 4">S9.2P</strain>
    </source>
</reference>
<protein>
    <recommendedName>
        <fullName evidence="5">Pentapeptide MXKDX repeat protein</fullName>
    </recommendedName>
</protein>
<evidence type="ECO:0000313" key="3">
    <source>
        <dbReference type="EMBL" id="TPG72451.1"/>
    </source>
</evidence>
<dbReference type="EMBL" id="RCYZ01000001">
    <property type="protein sequence ID" value="TPG72451.1"/>
    <property type="molecule type" value="Genomic_DNA"/>
</dbReference>
<gene>
    <name evidence="3" type="ORF">EAH73_04280</name>
</gene>
<feature type="signal peptide" evidence="2">
    <location>
        <begin position="1"/>
        <end position="20"/>
    </location>
</feature>
<accession>A0A502HD48</accession>
<dbReference type="Proteomes" id="UP000317646">
    <property type="component" value="Unassembled WGS sequence"/>
</dbReference>
<feature type="compositionally biased region" description="Polar residues" evidence="1">
    <location>
        <begin position="21"/>
        <end position="40"/>
    </location>
</feature>
<keyword evidence="2" id="KW-0732">Signal</keyword>
<evidence type="ECO:0008006" key="5">
    <source>
        <dbReference type="Google" id="ProtNLM"/>
    </source>
</evidence>
<evidence type="ECO:0000313" key="4">
    <source>
        <dbReference type="Proteomes" id="UP000317646"/>
    </source>
</evidence>
<feature type="compositionally biased region" description="Basic and acidic residues" evidence="1">
    <location>
        <begin position="50"/>
        <end position="68"/>
    </location>
</feature>
<keyword evidence="4" id="KW-1185">Reference proteome</keyword>
<proteinExistence type="predicted"/>
<comment type="caution">
    <text evidence="3">The sequence shown here is derived from an EMBL/GenBank/DDBJ whole genome shotgun (WGS) entry which is preliminary data.</text>
</comment>